<gene>
    <name evidence="2" type="ORF">Nepgr_027285</name>
</gene>
<organism evidence="2 3">
    <name type="scientific">Nepenthes gracilis</name>
    <name type="common">Slender pitcher plant</name>
    <dbReference type="NCBI Taxonomy" id="150966"/>
    <lineage>
        <taxon>Eukaryota</taxon>
        <taxon>Viridiplantae</taxon>
        <taxon>Streptophyta</taxon>
        <taxon>Embryophyta</taxon>
        <taxon>Tracheophyta</taxon>
        <taxon>Spermatophyta</taxon>
        <taxon>Magnoliopsida</taxon>
        <taxon>eudicotyledons</taxon>
        <taxon>Gunneridae</taxon>
        <taxon>Pentapetalae</taxon>
        <taxon>Caryophyllales</taxon>
        <taxon>Nepenthaceae</taxon>
        <taxon>Nepenthes</taxon>
    </lineage>
</organism>
<dbReference type="Proteomes" id="UP001279734">
    <property type="component" value="Unassembled WGS sequence"/>
</dbReference>
<feature type="compositionally biased region" description="Polar residues" evidence="1">
    <location>
        <begin position="366"/>
        <end position="376"/>
    </location>
</feature>
<feature type="region of interest" description="Disordered" evidence="1">
    <location>
        <begin position="341"/>
        <end position="421"/>
    </location>
</feature>
<reference evidence="2" key="1">
    <citation type="submission" date="2023-05" db="EMBL/GenBank/DDBJ databases">
        <title>Nepenthes gracilis genome sequencing.</title>
        <authorList>
            <person name="Fukushima K."/>
        </authorList>
    </citation>
    <scope>NUCLEOTIDE SEQUENCE</scope>
    <source>
        <strain evidence="2">SING2019-196</strain>
    </source>
</reference>
<evidence type="ECO:0000256" key="1">
    <source>
        <dbReference type="SAM" id="MobiDB-lite"/>
    </source>
</evidence>
<evidence type="ECO:0000313" key="3">
    <source>
        <dbReference type="Proteomes" id="UP001279734"/>
    </source>
</evidence>
<feature type="compositionally biased region" description="Basic and acidic residues" evidence="1">
    <location>
        <begin position="387"/>
        <end position="398"/>
    </location>
</feature>
<dbReference type="EMBL" id="BSYO01000029">
    <property type="protein sequence ID" value="GMH25442.1"/>
    <property type="molecule type" value="Genomic_DNA"/>
</dbReference>
<name>A0AAD3TBG8_NEPGR</name>
<comment type="caution">
    <text evidence="2">The sequence shown here is derived from an EMBL/GenBank/DDBJ whole genome shotgun (WGS) entry which is preliminary data.</text>
</comment>
<sequence>MPSLLCSYLFIGLYHIAGLGVGRLYFARYGVLPVWCPADVVYLPGMEAVCFFIEQRELLAQYTVSCLDVSCLAKMEYWSAEGYVRPGFFGQILHNADLAQKLDRLYSFADIMFFPEWFFRLAEKAAMVFPEWFGRLENEGTWVQAKSRRKRKAAPKNPLYLGLDSALAAAGSLRFGICEAPRSRLLPSFSLSSLFHWCQMAPVHFVPNPISSLYSENESPIFADTCSNHCGNVVAFSNPEDLPSLVNPTSPPFLTSLEPLVAALTKSILANGVVALSKSSSVSSVGVPACSESESGPARLSSLPPGSPLVPGLILAASDVRNSILDKGHPSRVYKPKSKIRVVSKPNPSSPSIVKKGPVSGDLQKPTPSTLSNSFGALQDVENDGPFVEKEMGRDGSREGLALGSDKVDRSPPPREWVCNP</sequence>
<keyword evidence="3" id="KW-1185">Reference proteome</keyword>
<dbReference type="AlphaFoldDB" id="A0AAD3TBG8"/>
<protein>
    <submittedName>
        <fullName evidence="2">Uncharacterized protein</fullName>
    </submittedName>
</protein>
<proteinExistence type="predicted"/>
<accession>A0AAD3TBG8</accession>
<evidence type="ECO:0000313" key="2">
    <source>
        <dbReference type="EMBL" id="GMH25442.1"/>
    </source>
</evidence>